<reference evidence="1 2" key="1">
    <citation type="journal article" date="2019" name="Sci. Rep.">
        <title>Orb-weaving spider Araneus ventricosus genome elucidates the spidroin gene catalogue.</title>
        <authorList>
            <person name="Kono N."/>
            <person name="Nakamura H."/>
            <person name="Ohtoshi R."/>
            <person name="Moran D.A.P."/>
            <person name="Shinohara A."/>
            <person name="Yoshida Y."/>
            <person name="Fujiwara M."/>
            <person name="Mori M."/>
            <person name="Tomita M."/>
            <person name="Arakawa K."/>
        </authorList>
    </citation>
    <scope>NUCLEOTIDE SEQUENCE [LARGE SCALE GENOMIC DNA]</scope>
</reference>
<accession>A0A4Y2H8Y3</accession>
<comment type="caution">
    <text evidence="1">The sequence shown here is derived from an EMBL/GenBank/DDBJ whole genome shotgun (WGS) entry which is preliminary data.</text>
</comment>
<sequence length="124" mass="14350">MTFTTSLTNRKLSEYCCDDSADEKKIRAPHTYFPPRPLSLDNTLPKMNIFFKRNPAFYREKANNQATRCVSVDATLTETKTHKQPTRFPLCVGMREKTEKEIKKGIFFSFSWLYSSQSYSLGSS</sequence>
<dbReference type="EMBL" id="BGPR01001741">
    <property type="protein sequence ID" value="GBM60814.1"/>
    <property type="molecule type" value="Genomic_DNA"/>
</dbReference>
<keyword evidence="2" id="KW-1185">Reference proteome</keyword>
<dbReference type="Proteomes" id="UP000499080">
    <property type="component" value="Unassembled WGS sequence"/>
</dbReference>
<protein>
    <submittedName>
        <fullName evidence="1">Uncharacterized protein</fullName>
    </submittedName>
</protein>
<gene>
    <name evidence="1" type="ORF">AVEN_162079_1</name>
</gene>
<evidence type="ECO:0000313" key="1">
    <source>
        <dbReference type="EMBL" id="GBM60814.1"/>
    </source>
</evidence>
<evidence type="ECO:0000313" key="2">
    <source>
        <dbReference type="Proteomes" id="UP000499080"/>
    </source>
</evidence>
<name>A0A4Y2H8Y3_ARAVE</name>
<organism evidence="1 2">
    <name type="scientific">Araneus ventricosus</name>
    <name type="common">Orbweaver spider</name>
    <name type="synonym">Epeira ventricosa</name>
    <dbReference type="NCBI Taxonomy" id="182803"/>
    <lineage>
        <taxon>Eukaryota</taxon>
        <taxon>Metazoa</taxon>
        <taxon>Ecdysozoa</taxon>
        <taxon>Arthropoda</taxon>
        <taxon>Chelicerata</taxon>
        <taxon>Arachnida</taxon>
        <taxon>Araneae</taxon>
        <taxon>Araneomorphae</taxon>
        <taxon>Entelegynae</taxon>
        <taxon>Araneoidea</taxon>
        <taxon>Araneidae</taxon>
        <taxon>Araneus</taxon>
    </lineage>
</organism>
<dbReference type="AlphaFoldDB" id="A0A4Y2H8Y3"/>
<proteinExistence type="predicted"/>